<feature type="transmembrane region" description="Helical" evidence="1">
    <location>
        <begin position="335"/>
        <end position="355"/>
    </location>
</feature>
<sequence>MKEIWTLLKYHYKSLYGFHGFNYSWKYEREKLYLRLFIYGILLFLFYNIISGYIQINEFIYHNLSLTGEQNLMIKGLLNFTFILLLTLGLFGSYISLISSNKQYNYIMTFPLESWQILLSRFASGYIFQLAIALIVLMPGVIINGVNSDKPFTYYIFALIITTLIPMLPMALQFFVIILLQRIGYFFDKRGFANIMAFIINICFIILAKEITGMQNYLKSNTNTGINLIKQRVFQLEHISKIFYPVNIAYEAIIKKGLISFEYMIIFIFISVAGLILILKLLSNNLVYIISRNNEVSGINKQRTFNIMDSFSKYQSKVLALLQRDMKLFYRDSTFIIYGLIMTLIIPLFLFYSFYSGMPDILLKIQNANKNLETKYLIIMFISLAYILLGGSNLIASTALSREGKTFYYIKSLPISPEEYIKAKLLHCNILSILFGVLTCIFSFFLTKLSVIYLLVAFIIGFLVLNIYFIIGIFCEFCLPMLNWENQRVVVRQNINVLISMLILIIFVIFMSNFIIKILRFITNKYFMVLIGLGILLFILYKLLLYFGSKRYYEIS</sequence>
<keyword evidence="1" id="KW-1133">Transmembrane helix</keyword>
<keyword evidence="1" id="KW-0812">Transmembrane</keyword>
<feature type="transmembrane region" description="Helical" evidence="1">
    <location>
        <begin position="452"/>
        <end position="474"/>
    </location>
</feature>
<feature type="transmembrane region" description="Helical" evidence="1">
    <location>
        <begin position="192"/>
        <end position="208"/>
    </location>
</feature>
<feature type="transmembrane region" description="Helical" evidence="1">
    <location>
        <begin position="425"/>
        <end position="446"/>
    </location>
</feature>
<feature type="transmembrane region" description="Helical" evidence="1">
    <location>
        <begin position="118"/>
        <end position="142"/>
    </location>
</feature>
<keyword evidence="3" id="KW-1185">Reference proteome</keyword>
<proteinExistence type="predicted"/>
<evidence type="ECO:0000313" key="3">
    <source>
        <dbReference type="Proteomes" id="UP000671913"/>
    </source>
</evidence>
<dbReference type="EMBL" id="CP060096">
    <property type="protein sequence ID" value="QSZ26427.1"/>
    <property type="molecule type" value="Genomic_DNA"/>
</dbReference>
<keyword evidence="1" id="KW-0472">Membrane</keyword>
<feature type="transmembrane region" description="Helical" evidence="1">
    <location>
        <begin position="36"/>
        <end position="56"/>
    </location>
</feature>
<dbReference type="RefSeq" id="WP_284679092.1">
    <property type="nucleotide sequence ID" value="NZ_CP060096.1"/>
</dbReference>
<dbReference type="AlphaFoldDB" id="A0A974Y405"/>
<evidence type="ECO:0000256" key="1">
    <source>
        <dbReference type="SAM" id="Phobius"/>
    </source>
</evidence>
<evidence type="ECO:0000313" key="2">
    <source>
        <dbReference type="EMBL" id="QSZ26427.1"/>
    </source>
</evidence>
<reference evidence="2" key="1">
    <citation type="submission" date="2020-08" db="EMBL/GenBank/DDBJ databases">
        <title>Genomic insights into the carbon and energy metabolism of the first obligate autotrophic acetogenic bacterium Aceticella autotrophica gen. nov., sp. nov.</title>
        <authorList>
            <person name="Toshchakov S.V."/>
            <person name="Elcheninov A.G."/>
            <person name="Kublanov I.V."/>
            <person name="Frolov E.N."/>
            <person name="Lebedinsky A.V."/>
        </authorList>
    </citation>
    <scope>NUCLEOTIDE SEQUENCE</scope>
    <source>
        <strain evidence="2">3443-3Ac</strain>
    </source>
</reference>
<name>A0A974Y405_9THEO</name>
<feature type="transmembrane region" description="Helical" evidence="1">
    <location>
        <begin position="495"/>
        <end position="515"/>
    </location>
</feature>
<protein>
    <submittedName>
        <fullName evidence="2">ABC transporter permease</fullName>
    </submittedName>
</protein>
<feature type="transmembrane region" description="Helical" evidence="1">
    <location>
        <begin position="375"/>
        <end position="396"/>
    </location>
</feature>
<feature type="transmembrane region" description="Helical" evidence="1">
    <location>
        <begin position="527"/>
        <end position="547"/>
    </location>
</feature>
<organism evidence="2 3">
    <name type="scientific">Aceticella autotrophica</name>
    <dbReference type="NCBI Taxonomy" id="2755338"/>
    <lineage>
        <taxon>Bacteria</taxon>
        <taxon>Bacillati</taxon>
        <taxon>Bacillota</taxon>
        <taxon>Clostridia</taxon>
        <taxon>Thermoanaerobacterales</taxon>
        <taxon>Thermoanaerobacteraceae</taxon>
        <taxon>Aceticella</taxon>
    </lineage>
</organism>
<dbReference type="KEGG" id="aaut:ACETAC_05655"/>
<dbReference type="Proteomes" id="UP000671913">
    <property type="component" value="Chromosome"/>
</dbReference>
<accession>A0A974Y405</accession>
<feature type="transmembrane region" description="Helical" evidence="1">
    <location>
        <begin position="76"/>
        <end position="97"/>
    </location>
</feature>
<feature type="transmembrane region" description="Helical" evidence="1">
    <location>
        <begin position="263"/>
        <end position="282"/>
    </location>
</feature>
<dbReference type="InterPro" id="IPR031599">
    <property type="entry name" value="ABC_tran_2"/>
</dbReference>
<feature type="transmembrane region" description="Helical" evidence="1">
    <location>
        <begin position="154"/>
        <end position="180"/>
    </location>
</feature>
<dbReference type="Pfam" id="PF16949">
    <property type="entry name" value="ABC_tran_2"/>
    <property type="match status" value="1"/>
</dbReference>
<gene>
    <name evidence="2" type="ORF">ACETAC_05655</name>
</gene>